<gene>
    <name evidence="4" type="ORF">PYW07_013418</name>
</gene>
<dbReference type="Pfam" id="PF13855">
    <property type="entry name" value="LRR_8"/>
    <property type="match status" value="1"/>
</dbReference>
<reference evidence="4" key="1">
    <citation type="submission" date="2023-03" db="EMBL/GenBank/DDBJ databases">
        <title>Chromosome-level genomes of two armyworms, Mythimna separata and Mythimna loreyi, provide insights into the biosynthesis and reception of sex pheromones.</title>
        <authorList>
            <person name="Zhao H."/>
        </authorList>
    </citation>
    <scope>NUCLEOTIDE SEQUENCE</scope>
    <source>
        <strain evidence="4">BeijingLab</strain>
        <tissue evidence="4">Pupa</tissue>
    </source>
</reference>
<dbReference type="Proteomes" id="UP001231518">
    <property type="component" value="Chromosome 31"/>
</dbReference>
<protein>
    <submittedName>
        <fullName evidence="4">Uncharacterized protein</fullName>
    </submittedName>
</protein>
<evidence type="ECO:0000313" key="5">
    <source>
        <dbReference type="Proteomes" id="UP001231518"/>
    </source>
</evidence>
<evidence type="ECO:0000256" key="2">
    <source>
        <dbReference type="ARBA" id="ARBA00022737"/>
    </source>
</evidence>
<dbReference type="SMART" id="SM00369">
    <property type="entry name" value="LRR_TYP"/>
    <property type="match status" value="3"/>
</dbReference>
<dbReference type="InterPro" id="IPR001611">
    <property type="entry name" value="Leu-rich_rpt"/>
</dbReference>
<feature type="region of interest" description="Disordered" evidence="3">
    <location>
        <begin position="17"/>
        <end position="39"/>
    </location>
</feature>
<dbReference type="PANTHER" id="PTHR48051">
    <property type="match status" value="1"/>
</dbReference>
<keyword evidence="5" id="KW-1185">Reference proteome</keyword>
<sequence length="297" mass="32967">MLSLRYLNAAQNKLERLPTSEDPFEDELDGKRRKRKPKVRPELYTAPVLQELYLQDNRLEELPPQLFRLPGLSLLDVSNNKLRVLPAALWSAPALRDLNVALNHLRDLPTGHEVSGASDLVQDGPYVSNNKLRVLPAALWSAPALRDLNVALNHLRDLPTGHELDHEVSGAPDLIQDGLSLLDVSNNKLCILPAALWSAPALRDLNVALNHLRGLPTSHETYIKLRVLPAALWSAPALRDLNVALNHLRDLPTGHEVSEASNMVEDGSWLPKLAYNGLCWPMLVYDGPCWTKMGHAG</sequence>
<evidence type="ECO:0000256" key="3">
    <source>
        <dbReference type="SAM" id="MobiDB-lite"/>
    </source>
</evidence>
<dbReference type="InterPro" id="IPR032675">
    <property type="entry name" value="LRR_dom_sf"/>
</dbReference>
<dbReference type="PANTHER" id="PTHR48051:SF45">
    <property type="entry name" value="LEUCINE-RICH REPEAT PROTEIN SHOC-2-LIKE"/>
    <property type="match status" value="1"/>
</dbReference>
<comment type="caution">
    <text evidence="4">The sequence shown here is derived from an EMBL/GenBank/DDBJ whole genome shotgun (WGS) entry which is preliminary data.</text>
</comment>
<accession>A0AAD8DK85</accession>
<dbReference type="EMBL" id="JARGEI010000032">
    <property type="protein sequence ID" value="KAJ8704124.1"/>
    <property type="molecule type" value="Genomic_DNA"/>
</dbReference>
<dbReference type="Gene3D" id="3.80.10.10">
    <property type="entry name" value="Ribonuclease Inhibitor"/>
    <property type="match status" value="2"/>
</dbReference>
<evidence type="ECO:0000256" key="1">
    <source>
        <dbReference type="ARBA" id="ARBA00022614"/>
    </source>
</evidence>
<keyword evidence="1" id="KW-0433">Leucine-rich repeat</keyword>
<dbReference type="PROSITE" id="PS51450">
    <property type="entry name" value="LRR"/>
    <property type="match status" value="1"/>
</dbReference>
<evidence type="ECO:0000313" key="4">
    <source>
        <dbReference type="EMBL" id="KAJ8704124.1"/>
    </source>
</evidence>
<dbReference type="GO" id="GO:0005737">
    <property type="term" value="C:cytoplasm"/>
    <property type="evidence" value="ECO:0007669"/>
    <property type="project" value="TreeGrafter"/>
</dbReference>
<name>A0AAD8DK85_MYTSE</name>
<dbReference type="SUPFAM" id="SSF52058">
    <property type="entry name" value="L domain-like"/>
    <property type="match status" value="1"/>
</dbReference>
<dbReference type="AlphaFoldDB" id="A0AAD8DK85"/>
<organism evidence="4 5">
    <name type="scientific">Mythimna separata</name>
    <name type="common">Oriental armyworm</name>
    <name type="synonym">Pseudaletia separata</name>
    <dbReference type="NCBI Taxonomy" id="271217"/>
    <lineage>
        <taxon>Eukaryota</taxon>
        <taxon>Metazoa</taxon>
        <taxon>Ecdysozoa</taxon>
        <taxon>Arthropoda</taxon>
        <taxon>Hexapoda</taxon>
        <taxon>Insecta</taxon>
        <taxon>Pterygota</taxon>
        <taxon>Neoptera</taxon>
        <taxon>Endopterygota</taxon>
        <taxon>Lepidoptera</taxon>
        <taxon>Glossata</taxon>
        <taxon>Ditrysia</taxon>
        <taxon>Noctuoidea</taxon>
        <taxon>Noctuidae</taxon>
        <taxon>Noctuinae</taxon>
        <taxon>Hadenini</taxon>
        <taxon>Mythimna</taxon>
    </lineage>
</organism>
<keyword evidence="2" id="KW-0677">Repeat</keyword>
<proteinExistence type="predicted"/>
<dbReference type="InterPro" id="IPR050216">
    <property type="entry name" value="LRR_domain-containing"/>
</dbReference>
<dbReference type="InterPro" id="IPR003591">
    <property type="entry name" value="Leu-rich_rpt_typical-subtyp"/>
</dbReference>
<dbReference type="SMART" id="SM00364">
    <property type="entry name" value="LRR_BAC"/>
    <property type="match status" value="8"/>
</dbReference>